<evidence type="ECO:0000313" key="2">
    <source>
        <dbReference type="Proteomes" id="UP000177870"/>
    </source>
</evidence>
<proteinExistence type="predicted"/>
<dbReference type="Proteomes" id="UP000177870">
    <property type="component" value="Chromosome"/>
</dbReference>
<dbReference type="RefSeq" id="WP_070396352.1">
    <property type="nucleotide sequence ID" value="NZ_CP017599.1"/>
</dbReference>
<dbReference type="AlphaFoldDB" id="A0A1D8U2P7"/>
<dbReference type="GO" id="GO:0016706">
    <property type="term" value="F:2-oxoglutarate-dependent dioxygenase activity"/>
    <property type="evidence" value="ECO:0007669"/>
    <property type="project" value="UniProtKB-ARBA"/>
</dbReference>
<evidence type="ECO:0000313" key="1">
    <source>
        <dbReference type="EMBL" id="AOX03986.1"/>
    </source>
</evidence>
<gene>
    <name evidence="1" type="ORF">BJP34_35225</name>
</gene>
<sequence length="354" mass="40428">MNPINDTKLLDNLLFKLNYLVICLELFLKGIKAFQRDGRTPKNSHFAMVNLYVLTNGRFNDFMSLVQQIRHPKYPDVSPQGILGNLSQQDLKEIAREIRENGYYIASQRLNRDSIGRIFKFAEVTPASYVKLSNNYSRRLAKKIIFTPKAPISPRYNFSIQQIFENTDLLNLILDQSFLGVAQEYLNCSPVLDSAALWWSAPFNGKGTSEAAQEYHYDLSHLKFLKIFIYLTDVNSDNGPHCYVKGSHTRKPKALLPVGRKSDTAIGLHYPESEIHELCGHQGTIIIADTRGFHKGKPLVSGNRLIFQLEYSNSLFGANNPKVRMDKIPDVSRLRQLMDHYPRTYSQIVDLSVN</sequence>
<organism evidence="1 2">
    <name type="scientific">Moorena producens PAL-8-15-08-1</name>
    <dbReference type="NCBI Taxonomy" id="1458985"/>
    <lineage>
        <taxon>Bacteria</taxon>
        <taxon>Bacillati</taxon>
        <taxon>Cyanobacteriota</taxon>
        <taxon>Cyanophyceae</taxon>
        <taxon>Coleofasciculales</taxon>
        <taxon>Coleofasciculaceae</taxon>
        <taxon>Moorena</taxon>
    </lineage>
</organism>
<dbReference type="SUPFAM" id="SSF51197">
    <property type="entry name" value="Clavaminate synthase-like"/>
    <property type="match status" value="1"/>
</dbReference>
<evidence type="ECO:0008006" key="3">
    <source>
        <dbReference type="Google" id="ProtNLM"/>
    </source>
</evidence>
<reference evidence="2" key="1">
    <citation type="submission" date="2016-10" db="EMBL/GenBank/DDBJ databases">
        <title>Comparative genomics uncovers the prolific and rare metabolic potential of the cyanobacterial genus Moorea.</title>
        <authorList>
            <person name="Leao T."/>
            <person name="Castelao G."/>
            <person name="Korobeynikov A."/>
            <person name="Monroe E.A."/>
            <person name="Podell S."/>
            <person name="Glukhov E."/>
            <person name="Allen E."/>
            <person name="Gerwick W.H."/>
            <person name="Gerwick L."/>
        </authorList>
    </citation>
    <scope>NUCLEOTIDE SEQUENCE [LARGE SCALE GENOMIC DNA]</scope>
    <source>
        <strain evidence="2">PAL-8-15-08-1</strain>
    </source>
</reference>
<protein>
    <recommendedName>
        <fullName evidence="3">Phytanoyl-CoA dioxygenase</fullName>
    </recommendedName>
</protein>
<dbReference type="KEGG" id="mpro:BJP34_35225"/>
<dbReference type="STRING" id="1458985.BJP34_35225"/>
<dbReference type="Pfam" id="PF05721">
    <property type="entry name" value="PhyH"/>
    <property type="match status" value="1"/>
</dbReference>
<name>A0A1D8U2P7_9CYAN</name>
<dbReference type="OrthoDB" id="324927at2"/>
<accession>A0A1D8U2P7</accession>
<dbReference type="InterPro" id="IPR008775">
    <property type="entry name" value="Phytyl_CoA_dOase-like"/>
</dbReference>
<dbReference type="EMBL" id="CP017599">
    <property type="protein sequence ID" value="AOX03986.1"/>
    <property type="molecule type" value="Genomic_DNA"/>
</dbReference>
<dbReference type="Gene3D" id="2.60.120.620">
    <property type="entry name" value="q2cbj1_9rhob like domain"/>
    <property type="match status" value="1"/>
</dbReference>